<accession>A0A098BMS0</accession>
<dbReference type="AlphaFoldDB" id="A0A098BMS0"/>
<protein>
    <submittedName>
        <fullName evidence="1">Uncharacterized protein</fullName>
    </submittedName>
</protein>
<evidence type="ECO:0000313" key="2">
    <source>
        <dbReference type="Proteomes" id="UP000042997"/>
    </source>
</evidence>
<gene>
    <name evidence="1" type="ORF">RHRU231_450183</name>
</gene>
<organism evidence="1 2">
    <name type="scientific">Rhodococcus ruber</name>
    <dbReference type="NCBI Taxonomy" id="1830"/>
    <lineage>
        <taxon>Bacteria</taxon>
        <taxon>Bacillati</taxon>
        <taxon>Actinomycetota</taxon>
        <taxon>Actinomycetes</taxon>
        <taxon>Mycobacteriales</taxon>
        <taxon>Nocardiaceae</taxon>
        <taxon>Rhodococcus</taxon>
    </lineage>
</organism>
<sequence length="58" mass="6736">MQHRELARFIADTLLTDETDRNNYVDAKLIMSTHLDGRFDLCALAQAILTRYQPKDPE</sequence>
<name>A0A098BMS0_9NOCA</name>
<dbReference type="Proteomes" id="UP000042997">
    <property type="component" value="Unassembled WGS sequence"/>
</dbReference>
<reference evidence="1 2" key="1">
    <citation type="journal article" date="2014" name="Genome Announc.">
        <title>Draft Genome Sequence of Propane- and Butane-Oxidizing Actinobacterium Rhodococcus ruber IEGM 231.</title>
        <authorList>
            <person name="Ivshina I.B."/>
            <person name="Kuyukina M.S."/>
            <person name="Krivoruchko A.V."/>
            <person name="Barbe V."/>
            <person name="Fischer C."/>
        </authorList>
    </citation>
    <scope>NUCLEOTIDE SEQUENCE [LARGE SCALE GENOMIC DNA]</scope>
</reference>
<evidence type="ECO:0000313" key="1">
    <source>
        <dbReference type="EMBL" id="CDZ89016.1"/>
    </source>
</evidence>
<proteinExistence type="predicted"/>
<dbReference type="RefSeq" id="WP_269572216.1">
    <property type="nucleotide sequence ID" value="NZ_JAPWIU010000073.1"/>
</dbReference>
<dbReference type="EMBL" id="CCSD01000056">
    <property type="protein sequence ID" value="CDZ89016.1"/>
    <property type="molecule type" value="Genomic_DNA"/>
</dbReference>